<comment type="subcellular location">
    <subcellularLocation>
        <location evidence="1">Membrane</location>
        <topology evidence="1">Multi-pass membrane protein</topology>
    </subcellularLocation>
</comment>
<sequence>MSEVNLEGRSLLDELRSFDKGSLFDFGHPLLNRIAESFVKAAGIGALQAVSREVYFSAVDGSSIDSGTVPELPGARKRRFPDLRGEHNGKSLEALVRYTGRESFQWGLTAGIYSGITYGLREARGTHDWKNSVVAGAVTGAALALTLQDTTHEQLVQCAITGAALSTAANLLRGIF</sequence>
<evidence type="ECO:0008006" key="7">
    <source>
        <dbReference type="Google" id="ProtNLM"/>
    </source>
</evidence>
<organism evidence="5 6">
    <name type="scientific">Dendrobium nobile</name>
    <name type="common">Orchid</name>
    <dbReference type="NCBI Taxonomy" id="94219"/>
    <lineage>
        <taxon>Eukaryota</taxon>
        <taxon>Viridiplantae</taxon>
        <taxon>Streptophyta</taxon>
        <taxon>Embryophyta</taxon>
        <taxon>Tracheophyta</taxon>
        <taxon>Spermatophyta</taxon>
        <taxon>Magnoliopsida</taxon>
        <taxon>Liliopsida</taxon>
        <taxon>Asparagales</taxon>
        <taxon>Orchidaceae</taxon>
        <taxon>Epidendroideae</taxon>
        <taxon>Malaxideae</taxon>
        <taxon>Dendrobiinae</taxon>
        <taxon>Dendrobium</taxon>
    </lineage>
</organism>
<dbReference type="GO" id="GO:0015171">
    <property type="term" value="F:amino acid transmembrane transporter activity"/>
    <property type="evidence" value="ECO:0007669"/>
    <property type="project" value="TreeGrafter"/>
</dbReference>
<dbReference type="PANTHER" id="PTHR15371:SF1">
    <property type="entry name" value="OUTER ENVELOPE PORE PROTEIN 16-2, CHLOROPLASTIC"/>
    <property type="match status" value="1"/>
</dbReference>
<name>A0A8T3CCJ2_DENNO</name>
<dbReference type="Pfam" id="PF02466">
    <property type="entry name" value="Tim17"/>
    <property type="match status" value="1"/>
</dbReference>
<dbReference type="AlphaFoldDB" id="A0A8T3CCJ2"/>
<keyword evidence="4" id="KW-0472">Membrane</keyword>
<dbReference type="PANTHER" id="PTHR15371">
    <property type="entry name" value="TIM23"/>
    <property type="match status" value="1"/>
</dbReference>
<protein>
    <recommendedName>
        <fullName evidence="7">Outer envelope pore protein 16-2, chloroplastic</fullName>
    </recommendedName>
</protein>
<evidence type="ECO:0000256" key="3">
    <source>
        <dbReference type="ARBA" id="ARBA00022989"/>
    </source>
</evidence>
<dbReference type="SMR" id="A0A8T3CCJ2"/>
<dbReference type="EMBL" id="JAGYWB010000002">
    <property type="protein sequence ID" value="KAI0529442.1"/>
    <property type="molecule type" value="Genomic_DNA"/>
</dbReference>
<dbReference type="InterPro" id="IPR045238">
    <property type="entry name" value="Tim23-like"/>
</dbReference>
<evidence type="ECO:0000313" key="5">
    <source>
        <dbReference type="EMBL" id="KAI0529442.1"/>
    </source>
</evidence>
<dbReference type="OrthoDB" id="1913857at2759"/>
<dbReference type="Proteomes" id="UP000829196">
    <property type="component" value="Unassembled WGS sequence"/>
</dbReference>
<comment type="caution">
    <text evidence="5">The sequence shown here is derived from an EMBL/GenBank/DDBJ whole genome shotgun (WGS) entry which is preliminary data.</text>
</comment>
<evidence type="ECO:0000313" key="6">
    <source>
        <dbReference type="Proteomes" id="UP000829196"/>
    </source>
</evidence>
<evidence type="ECO:0000256" key="2">
    <source>
        <dbReference type="ARBA" id="ARBA00022692"/>
    </source>
</evidence>
<evidence type="ECO:0000256" key="4">
    <source>
        <dbReference type="ARBA" id="ARBA00023136"/>
    </source>
</evidence>
<keyword evidence="3" id="KW-1133">Transmembrane helix</keyword>
<proteinExistence type="predicted"/>
<accession>A0A8T3CCJ2</accession>
<dbReference type="GO" id="GO:0009707">
    <property type="term" value="C:chloroplast outer membrane"/>
    <property type="evidence" value="ECO:0007669"/>
    <property type="project" value="TreeGrafter"/>
</dbReference>
<keyword evidence="2" id="KW-0812">Transmembrane</keyword>
<gene>
    <name evidence="5" type="ORF">KFK09_001992</name>
</gene>
<keyword evidence="6" id="KW-1185">Reference proteome</keyword>
<reference evidence="5" key="1">
    <citation type="journal article" date="2022" name="Front. Genet.">
        <title>Chromosome-Scale Assembly of the Dendrobium nobile Genome Provides Insights Into the Molecular Mechanism of the Biosynthesis of the Medicinal Active Ingredient of Dendrobium.</title>
        <authorList>
            <person name="Xu Q."/>
            <person name="Niu S.-C."/>
            <person name="Li K.-L."/>
            <person name="Zheng P.-J."/>
            <person name="Zhang X.-J."/>
            <person name="Jia Y."/>
            <person name="Liu Y."/>
            <person name="Niu Y.-X."/>
            <person name="Yu L.-H."/>
            <person name="Chen D.-F."/>
            <person name="Zhang G.-Q."/>
        </authorList>
    </citation>
    <scope>NUCLEOTIDE SEQUENCE</scope>
    <source>
        <tissue evidence="5">Leaf</tissue>
    </source>
</reference>
<evidence type="ECO:0000256" key="1">
    <source>
        <dbReference type="ARBA" id="ARBA00004141"/>
    </source>
</evidence>